<sequence length="86" mass="9771">MIHASHPRADSERVELIDLIKRTMYTMNAPRLKGYIHRNSPLRQPLSESQFKPSSSRKAERNMRSCASLLCSSALLQGSLRSLPFT</sequence>
<dbReference type="Proteomes" id="UP000054477">
    <property type="component" value="Unassembled WGS sequence"/>
</dbReference>
<dbReference type="HOGENOM" id="CLU_2498206_0_0_1"/>
<dbReference type="AlphaFoldDB" id="A0A0C9WIF4"/>
<evidence type="ECO:0000313" key="1">
    <source>
        <dbReference type="EMBL" id="KIJ92849.1"/>
    </source>
</evidence>
<dbReference type="EMBL" id="KN838880">
    <property type="protein sequence ID" value="KIJ92849.1"/>
    <property type="molecule type" value="Genomic_DNA"/>
</dbReference>
<protein>
    <submittedName>
        <fullName evidence="1">Uncharacterized protein</fullName>
    </submittedName>
</protein>
<organism evidence="1 2">
    <name type="scientific">Laccaria amethystina LaAM-08-1</name>
    <dbReference type="NCBI Taxonomy" id="1095629"/>
    <lineage>
        <taxon>Eukaryota</taxon>
        <taxon>Fungi</taxon>
        <taxon>Dikarya</taxon>
        <taxon>Basidiomycota</taxon>
        <taxon>Agaricomycotina</taxon>
        <taxon>Agaricomycetes</taxon>
        <taxon>Agaricomycetidae</taxon>
        <taxon>Agaricales</taxon>
        <taxon>Agaricineae</taxon>
        <taxon>Hydnangiaceae</taxon>
        <taxon>Laccaria</taxon>
    </lineage>
</organism>
<keyword evidence="2" id="KW-1185">Reference proteome</keyword>
<accession>A0A0C9WIF4</accession>
<name>A0A0C9WIF4_9AGAR</name>
<proteinExistence type="predicted"/>
<gene>
    <name evidence="1" type="ORF">K443DRAFT_420121</name>
</gene>
<reference evidence="1 2" key="1">
    <citation type="submission" date="2014-04" db="EMBL/GenBank/DDBJ databases">
        <authorList>
            <consortium name="DOE Joint Genome Institute"/>
            <person name="Kuo A."/>
            <person name="Kohler A."/>
            <person name="Nagy L.G."/>
            <person name="Floudas D."/>
            <person name="Copeland A."/>
            <person name="Barry K.W."/>
            <person name="Cichocki N."/>
            <person name="Veneault-Fourrey C."/>
            <person name="LaButti K."/>
            <person name="Lindquist E.A."/>
            <person name="Lipzen A."/>
            <person name="Lundell T."/>
            <person name="Morin E."/>
            <person name="Murat C."/>
            <person name="Sun H."/>
            <person name="Tunlid A."/>
            <person name="Henrissat B."/>
            <person name="Grigoriev I.V."/>
            <person name="Hibbett D.S."/>
            <person name="Martin F."/>
            <person name="Nordberg H.P."/>
            <person name="Cantor M.N."/>
            <person name="Hua S.X."/>
        </authorList>
    </citation>
    <scope>NUCLEOTIDE SEQUENCE [LARGE SCALE GENOMIC DNA]</scope>
    <source>
        <strain evidence="1 2">LaAM-08-1</strain>
    </source>
</reference>
<reference evidence="2" key="2">
    <citation type="submission" date="2015-01" db="EMBL/GenBank/DDBJ databases">
        <title>Evolutionary Origins and Diversification of the Mycorrhizal Mutualists.</title>
        <authorList>
            <consortium name="DOE Joint Genome Institute"/>
            <consortium name="Mycorrhizal Genomics Consortium"/>
            <person name="Kohler A."/>
            <person name="Kuo A."/>
            <person name="Nagy L.G."/>
            <person name="Floudas D."/>
            <person name="Copeland A."/>
            <person name="Barry K.W."/>
            <person name="Cichocki N."/>
            <person name="Veneault-Fourrey C."/>
            <person name="LaButti K."/>
            <person name="Lindquist E.A."/>
            <person name="Lipzen A."/>
            <person name="Lundell T."/>
            <person name="Morin E."/>
            <person name="Murat C."/>
            <person name="Riley R."/>
            <person name="Ohm R."/>
            <person name="Sun H."/>
            <person name="Tunlid A."/>
            <person name="Henrissat B."/>
            <person name="Grigoriev I.V."/>
            <person name="Hibbett D.S."/>
            <person name="Martin F."/>
        </authorList>
    </citation>
    <scope>NUCLEOTIDE SEQUENCE [LARGE SCALE GENOMIC DNA]</scope>
    <source>
        <strain evidence="2">LaAM-08-1</strain>
    </source>
</reference>
<evidence type="ECO:0000313" key="2">
    <source>
        <dbReference type="Proteomes" id="UP000054477"/>
    </source>
</evidence>